<evidence type="ECO:0000313" key="5">
    <source>
        <dbReference type="Proteomes" id="UP000001054"/>
    </source>
</evidence>
<keyword evidence="1" id="KW-0560">Oxidoreductase</keyword>
<organism evidence="4 5">
    <name type="scientific">Sinorhizobium fredii (strain NBRC 101917 / NGR234)</name>
    <dbReference type="NCBI Taxonomy" id="394"/>
    <lineage>
        <taxon>Bacteria</taxon>
        <taxon>Pseudomonadati</taxon>
        <taxon>Pseudomonadota</taxon>
        <taxon>Alphaproteobacteria</taxon>
        <taxon>Hyphomicrobiales</taxon>
        <taxon>Rhizobiaceae</taxon>
        <taxon>Sinorhizobium/Ensifer group</taxon>
        <taxon>Sinorhizobium</taxon>
    </lineage>
</organism>
<dbReference type="PATRIC" id="fig|394.7.peg.1167"/>
<geneLocation type="plasmid" evidence="5">
    <name>sym pNGR234b</name>
</geneLocation>
<evidence type="ECO:0000313" key="4">
    <source>
        <dbReference type="EMBL" id="ACP22181.1"/>
    </source>
</evidence>
<protein>
    <submittedName>
        <fullName evidence="4">Conserved hypothetical monooxygenase</fullName>
    </submittedName>
</protein>
<dbReference type="PANTHER" id="PTHR13789">
    <property type="entry name" value="MONOOXYGENASE"/>
    <property type="match status" value="1"/>
</dbReference>
<dbReference type="EMBL" id="CP000874">
    <property type="protein sequence ID" value="ACP22181.1"/>
    <property type="molecule type" value="Genomic_DNA"/>
</dbReference>
<dbReference type="AlphaFoldDB" id="C3KQ23"/>
<dbReference type="GO" id="GO:0004497">
    <property type="term" value="F:monooxygenase activity"/>
    <property type="evidence" value="ECO:0007669"/>
    <property type="project" value="UniProtKB-KW"/>
</dbReference>
<feature type="domain" description="FAD-binding" evidence="3">
    <location>
        <begin position="3"/>
        <end position="337"/>
    </location>
</feature>
<dbReference type="KEGG" id="rhi:NGR_b07230"/>
<dbReference type="InterPro" id="IPR036188">
    <property type="entry name" value="FAD/NAD-bd_sf"/>
</dbReference>
<dbReference type="HOGENOM" id="CLU_009665_19_5_5"/>
<dbReference type="InterPro" id="IPR050493">
    <property type="entry name" value="FAD-dep_Monooxygenase_BioMet"/>
</dbReference>
<keyword evidence="4" id="KW-0614">Plasmid</keyword>
<accession>C3KQ23</accession>
<gene>
    <name evidence="4" type="ordered locus">NGR_b07230</name>
</gene>
<keyword evidence="2 4" id="KW-0503">Monooxygenase</keyword>
<sequence length="388" mass="41826">MRTVIVGAGIAGLTAAQGLRLIGWDAEIYEQAETLEPLGAGLSLSANALRALRTLGLYDAVTAAAQPIQRLELLDQGGGVLQSTDFQDFGSRYGHLGMAVLHRGDLHKALLSQLPERMIRTGMECVGARKADDRIVLDFANGEAVEADFVLACDGIHSAVRKALFPEAREHFARYTCWRAISPGVPGGMNPVRLTESWGAGNRLGLAALPGERVYWFACCGSERTDDPALAQLDLEGVKDIFANFHEPIPEVLDCTPPDSLIWTDILDLDPMPSFTRGKIVLLGDAAHAVTPDLGQGASLAIEDAAVLPALLGGLPIEKALSEYDARRVNRARRIAKASRLYARVAQWSNPLVVPIRNLLISSIPHGFMDRQLNAVLDIGFEPIRSAA</sequence>
<dbReference type="Proteomes" id="UP000001054">
    <property type="component" value="Plasmid pNGR234b"/>
</dbReference>
<evidence type="ECO:0000256" key="2">
    <source>
        <dbReference type="ARBA" id="ARBA00023033"/>
    </source>
</evidence>
<dbReference type="SUPFAM" id="SSF51905">
    <property type="entry name" value="FAD/NAD(P)-binding domain"/>
    <property type="match status" value="1"/>
</dbReference>
<name>C3KQ23_SINFN</name>
<dbReference type="PRINTS" id="PR00420">
    <property type="entry name" value="RNGMNOXGNASE"/>
</dbReference>
<evidence type="ECO:0000256" key="1">
    <source>
        <dbReference type="ARBA" id="ARBA00023002"/>
    </source>
</evidence>
<dbReference type="InterPro" id="IPR002938">
    <property type="entry name" value="FAD-bd"/>
</dbReference>
<dbReference type="GO" id="GO:0071949">
    <property type="term" value="F:FAD binding"/>
    <property type="evidence" value="ECO:0007669"/>
    <property type="project" value="InterPro"/>
</dbReference>
<reference evidence="4 5" key="2">
    <citation type="journal article" date="2009" name="Appl. Environ. Microbiol.">
        <title>Rhizobium sp. strain NGR234 possesses a remarkable number of secretion systems.</title>
        <authorList>
            <person name="Schmeisser C."/>
            <person name="Liesegang H."/>
            <person name="Krysciak D."/>
            <person name="Bakkou N."/>
            <person name="Le Quere A."/>
            <person name="Wollherr A."/>
            <person name="Heinemeyer I."/>
            <person name="Morgenstern B."/>
            <person name="Pommerening-Roeser A."/>
            <person name="Flores M."/>
            <person name="Palacios R."/>
            <person name="Brenner S."/>
            <person name="Gottschalk G."/>
            <person name="Schmitz R.A."/>
            <person name="Broughton W.J."/>
            <person name="Perret X."/>
            <person name="Strittmatter A.W."/>
            <person name="Streit W.R."/>
        </authorList>
    </citation>
    <scope>NUCLEOTIDE SEQUENCE [LARGE SCALE GENOMIC DNA]</scope>
    <source>
        <strain evidence="5">NBRC 101917 / NGR234</strain>
    </source>
</reference>
<reference evidence="5" key="1">
    <citation type="journal article" date="2004" name="J. Bacteriol.">
        <title>An evolutionary hot spot: the pNGR234b replicon of Rhizobium sp. strain NGR234.</title>
        <authorList>
            <person name="Streit W.R."/>
            <person name="Schmitz R.A."/>
            <person name="Perret X."/>
            <person name="Staehelin C."/>
            <person name="Deakin W.J."/>
            <person name="Raasch C."/>
            <person name="Liesegang H."/>
            <person name="Broughton W.J."/>
        </authorList>
    </citation>
    <scope>NUCLEOTIDE SEQUENCE [LARGE SCALE GENOMIC DNA]</scope>
    <source>
        <strain evidence="5">NBRC 101917 / NGR234</strain>
    </source>
</reference>
<dbReference type="Gene3D" id="3.50.50.60">
    <property type="entry name" value="FAD/NAD(P)-binding domain"/>
    <property type="match status" value="1"/>
</dbReference>
<evidence type="ECO:0000259" key="3">
    <source>
        <dbReference type="Pfam" id="PF01494"/>
    </source>
</evidence>
<dbReference type="PANTHER" id="PTHR13789:SF309">
    <property type="entry name" value="PUTATIVE (AFU_ORTHOLOGUE AFUA_6G14510)-RELATED"/>
    <property type="match status" value="1"/>
</dbReference>
<keyword evidence="5" id="KW-1185">Reference proteome</keyword>
<dbReference type="OrthoDB" id="5499180at2"/>
<dbReference type="Pfam" id="PF01494">
    <property type="entry name" value="FAD_binding_3"/>
    <property type="match status" value="1"/>
</dbReference>
<dbReference type="RefSeq" id="WP_015886844.1">
    <property type="nucleotide sequence ID" value="NC_012586.1"/>
</dbReference>
<proteinExistence type="predicted"/>